<accession>A0A5C3L4U8</accession>
<comment type="similarity">
    <text evidence="2 6">Belongs to the OXA1/ALB3/YidC family.</text>
</comment>
<dbReference type="GO" id="GO:0032977">
    <property type="term" value="F:membrane insertase activity"/>
    <property type="evidence" value="ECO:0007669"/>
    <property type="project" value="InterPro"/>
</dbReference>
<evidence type="ECO:0000256" key="2">
    <source>
        <dbReference type="ARBA" id="ARBA00009877"/>
    </source>
</evidence>
<reference evidence="9 10" key="1">
    <citation type="journal article" date="2019" name="Nat. Ecol. Evol.">
        <title>Megaphylogeny resolves global patterns of mushroom evolution.</title>
        <authorList>
            <person name="Varga T."/>
            <person name="Krizsan K."/>
            <person name="Foldi C."/>
            <person name="Dima B."/>
            <person name="Sanchez-Garcia M."/>
            <person name="Sanchez-Ramirez S."/>
            <person name="Szollosi G.J."/>
            <person name="Szarkandi J.G."/>
            <person name="Papp V."/>
            <person name="Albert L."/>
            <person name="Andreopoulos W."/>
            <person name="Angelini C."/>
            <person name="Antonin V."/>
            <person name="Barry K.W."/>
            <person name="Bougher N.L."/>
            <person name="Buchanan P."/>
            <person name="Buyck B."/>
            <person name="Bense V."/>
            <person name="Catcheside P."/>
            <person name="Chovatia M."/>
            <person name="Cooper J."/>
            <person name="Damon W."/>
            <person name="Desjardin D."/>
            <person name="Finy P."/>
            <person name="Geml J."/>
            <person name="Haridas S."/>
            <person name="Hughes K."/>
            <person name="Justo A."/>
            <person name="Karasinski D."/>
            <person name="Kautmanova I."/>
            <person name="Kiss B."/>
            <person name="Kocsube S."/>
            <person name="Kotiranta H."/>
            <person name="LaButti K.M."/>
            <person name="Lechner B.E."/>
            <person name="Liimatainen K."/>
            <person name="Lipzen A."/>
            <person name="Lukacs Z."/>
            <person name="Mihaltcheva S."/>
            <person name="Morgado L.N."/>
            <person name="Niskanen T."/>
            <person name="Noordeloos M.E."/>
            <person name="Ohm R.A."/>
            <person name="Ortiz-Santana B."/>
            <person name="Ovrebo C."/>
            <person name="Racz N."/>
            <person name="Riley R."/>
            <person name="Savchenko A."/>
            <person name="Shiryaev A."/>
            <person name="Soop K."/>
            <person name="Spirin V."/>
            <person name="Szebenyi C."/>
            <person name="Tomsovsky M."/>
            <person name="Tulloss R.E."/>
            <person name="Uehling J."/>
            <person name="Grigoriev I.V."/>
            <person name="Vagvolgyi C."/>
            <person name="Papp T."/>
            <person name="Martin F.M."/>
            <person name="Miettinen O."/>
            <person name="Hibbett D.S."/>
            <person name="Nagy L.G."/>
        </authorList>
    </citation>
    <scope>NUCLEOTIDE SEQUENCE [LARGE SCALE GENOMIC DNA]</scope>
    <source>
        <strain evidence="9 10">CBS 121175</strain>
    </source>
</reference>
<evidence type="ECO:0000256" key="7">
    <source>
        <dbReference type="SAM" id="Phobius"/>
    </source>
</evidence>
<dbReference type="PANTHER" id="PTHR12428:SF65">
    <property type="entry name" value="CYTOCHROME C OXIDASE ASSEMBLY PROTEIN COX18, MITOCHONDRIAL"/>
    <property type="match status" value="1"/>
</dbReference>
<keyword evidence="3 6" id="KW-0812">Transmembrane</keyword>
<evidence type="ECO:0000256" key="1">
    <source>
        <dbReference type="ARBA" id="ARBA00004141"/>
    </source>
</evidence>
<keyword evidence="4 7" id="KW-1133">Transmembrane helix</keyword>
<keyword evidence="10" id="KW-1185">Reference proteome</keyword>
<dbReference type="STRING" id="230819.A0A5C3L4U8"/>
<evidence type="ECO:0000256" key="6">
    <source>
        <dbReference type="RuleBase" id="RU003945"/>
    </source>
</evidence>
<name>A0A5C3L4U8_COPMA</name>
<dbReference type="GO" id="GO:0033617">
    <property type="term" value="P:mitochondrial respiratory chain complex IV assembly"/>
    <property type="evidence" value="ECO:0007669"/>
    <property type="project" value="TreeGrafter"/>
</dbReference>
<evidence type="ECO:0000259" key="8">
    <source>
        <dbReference type="Pfam" id="PF02096"/>
    </source>
</evidence>
<evidence type="ECO:0000256" key="5">
    <source>
        <dbReference type="ARBA" id="ARBA00023136"/>
    </source>
</evidence>
<dbReference type="AlphaFoldDB" id="A0A5C3L4U8"/>
<feature type="domain" description="Membrane insertase YidC/Oxa/ALB C-terminal" evidence="8">
    <location>
        <begin position="54"/>
        <end position="287"/>
    </location>
</feature>
<gene>
    <name evidence="9" type="ORF">FA15DRAFT_621054</name>
</gene>
<evidence type="ECO:0000256" key="3">
    <source>
        <dbReference type="ARBA" id="ARBA00022692"/>
    </source>
</evidence>
<keyword evidence="5 7" id="KW-0472">Membrane</keyword>
<dbReference type="GO" id="GO:0005743">
    <property type="term" value="C:mitochondrial inner membrane"/>
    <property type="evidence" value="ECO:0007669"/>
    <property type="project" value="TreeGrafter"/>
</dbReference>
<dbReference type="EMBL" id="ML210222">
    <property type="protein sequence ID" value="TFK23238.1"/>
    <property type="molecule type" value="Genomic_DNA"/>
</dbReference>
<dbReference type="GO" id="GO:0032979">
    <property type="term" value="P:protein insertion into mitochondrial inner membrane from matrix"/>
    <property type="evidence" value="ECO:0007669"/>
    <property type="project" value="TreeGrafter"/>
</dbReference>
<dbReference type="Proteomes" id="UP000307440">
    <property type="component" value="Unassembled WGS sequence"/>
</dbReference>
<dbReference type="OrthoDB" id="2436667at2759"/>
<evidence type="ECO:0000313" key="10">
    <source>
        <dbReference type="Proteomes" id="UP000307440"/>
    </source>
</evidence>
<evidence type="ECO:0000313" key="9">
    <source>
        <dbReference type="EMBL" id="TFK23238.1"/>
    </source>
</evidence>
<feature type="transmembrane region" description="Helical" evidence="7">
    <location>
        <begin position="271"/>
        <end position="290"/>
    </location>
</feature>
<dbReference type="Pfam" id="PF02096">
    <property type="entry name" value="60KD_IMP"/>
    <property type="match status" value="1"/>
</dbReference>
<comment type="subcellular location">
    <subcellularLocation>
        <location evidence="1 6">Membrane</location>
        <topology evidence="1 6">Multi-pass membrane protein</topology>
    </subcellularLocation>
</comment>
<protein>
    <recommendedName>
        <fullName evidence="8">Membrane insertase YidC/Oxa/ALB C-terminal domain-containing protein</fullName>
    </recommendedName>
</protein>
<proteinExistence type="inferred from homology"/>
<dbReference type="InterPro" id="IPR028055">
    <property type="entry name" value="YidC/Oxa/ALB_C"/>
</dbReference>
<organism evidence="9 10">
    <name type="scientific">Coprinopsis marcescibilis</name>
    <name type="common">Agaric fungus</name>
    <name type="synonym">Psathyrella marcescibilis</name>
    <dbReference type="NCBI Taxonomy" id="230819"/>
    <lineage>
        <taxon>Eukaryota</taxon>
        <taxon>Fungi</taxon>
        <taxon>Dikarya</taxon>
        <taxon>Basidiomycota</taxon>
        <taxon>Agaricomycotina</taxon>
        <taxon>Agaricomycetes</taxon>
        <taxon>Agaricomycetidae</taxon>
        <taxon>Agaricales</taxon>
        <taxon>Agaricineae</taxon>
        <taxon>Psathyrellaceae</taxon>
        <taxon>Coprinopsis</taxon>
    </lineage>
</organism>
<sequence>MLALRQIQPRAPLLLRRQPRSTRPQRRTLITALSNEFLDLATALPFPEGVPAYSATIILVTVATRLALLPVALWGKNKSRTVEEVVIPHIAKEKPAIAQQVFQQMKADGIRGEKPFLIEYHAKKCHEILSARRKSLMREHGCQAWKSMALPPLVQLPPFFIITMMLRKLCEDPTPFDSEAFLSLATLAHPDPTMTLPIVLGIITMANVETSSWLMTVKQRENLIKLGEKRKQMQAEGKRILEPGKIIKNALRGLSVFRILVASVMPGSITLYWVSSAALGLVQTWILDWMDYRRRMVLESSPPVESVTPVAPLSSSPKTRKT</sequence>
<dbReference type="PANTHER" id="PTHR12428">
    <property type="entry name" value="OXA1"/>
    <property type="match status" value="1"/>
</dbReference>
<evidence type="ECO:0000256" key="4">
    <source>
        <dbReference type="ARBA" id="ARBA00022989"/>
    </source>
</evidence>
<dbReference type="InterPro" id="IPR001708">
    <property type="entry name" value="YidC/ALB3/OXA1/COX18"/>
</dbReference>